<dbReference type="PANTHER" id="PTHR30466:SF11">
    <property type="entry name" value="FLAVIN-DEPENDENT MONOOXYGENASE, REDUCTASE SUBUNIT HSAB"/>
    <property type="match status" value="1"/>
</dbReference>
<feature type="domain" description="Flavin reductase like" evidence="3">
    <location>
        <begin position="31"/>
        <end position="176"/>
    </location>
</feature>
<dbReference type="KEGG" id="rlg:Rleg_5531"/>
<dbReference type="SMART" id="SM00903">
    <property type="entry name" value="Flavin_Reduct"/>
    <property type="match status" value="1"/>
</dbReference>
<evidence type="ECO:0000313" key="4">
    <source>
        <dbReference type="EMBL" id="ACS60347.1"/>
    </source>
</evidence>
<comment type="similarity">
    <text evidence="1">Belongs to the non-flavoprotein flavin reductase family.</text>
</comment>
<dbReference type="HOGENOM" id="CLU_059021_1_0_5"/>
<evidence type="ECO:0000259" key="3">
    <source>
        <dbReference type="SMART" id="SM00903"/>
    </source>
</evidence>
<sequence length="183" mass="19365">MGLECIAAPPALPCSPNSATYPAKNELKDAFGRLPSGVVIVTSISTDGRFTGATVSSFSSLSFDPPLVVLGLAQRSKTLQAILQSTRFAAHIVSEPNRALALRFASDRDDKFEGLSSTLSQNGVPLLPGFNTSIECILDSSQTAGDHQLLIGRVLSTAIDDEVGSPVAWFRRDFHSCLPFAAA</sequence>
<dbReference type="Gene3D" id="2.30.110.10">
    <property type="entry name" value="Electron Transport, Fmn-binding Protein, Chain A"/>
    <property type="match status" value="1"/>
</dbReference>
<dbReference type="InterPro" id="IPR050268">
    <property type="entry name" value="NADH-dep_flavin_reductase"/>
</dbReference>
<dbReference type="GO" id="GO:0010181">
    <property type="term" value="F:FMN binding"/>
    <property type="evidence" value="ECO:0007669"/>
    <property type="project" value="InterPro"/>
</dbReference>
<dbReference type="InterPro" id="IPR012349">
    <property type="entry name" value="Split_barrel_FMN-bd"/>
</dbReference>
<accession>C6B8V9</accession>
<dbReference type="GO" id="GO:0042602">
    <property type="term" value="F:riboflavin reductase (NADPH) activity"/>
    <property type="evidence" value="ECO:0007669"/>
    <property type="project" value="TreeGrafter"/>
</dbReference>
<dbReference type="EMBL" id="CP001625">
    <property type="protein sequence ID" value="ACS60347.1"/>
    <property type="molecule type" value="Genomic_DNA"/>
</dbReference>
<evidence type="ECO:0000313" key="5">
    <source>
        <dbReference type="Proteomes" id="UP000002256"/>
    </source>
</evidence>
<organism evidence="4 5">
    <name type="scientific">Rhizobium leguminosarum bv. trifolii (strain WSM1325)</name>
    <dbReference type="NCBI Taxonomy" id="395491"/>
    <lineage>
        <taxon>Bacteria</taxon>
        <taxon>Pseudomonadati</taxon>
        <taxon>Pseudomonadota</taxon>
        <taxon>Alphaproteobacteria</taxon>
        <taxon>Hyphomicrobiales</taxon>
        <taxon>Rhizobiaceae</taxon>
        <taxon>Rhizobium/Agrobacterium group</taxon>
        <taxon>Rhizobium</taxon>
    </lineage>
</organism>
<geneLocation type="plasmid" evidence="4 5">
    <name>pR132503</name>
</geneLocation>
<evidence type="ECO:0000256" key="2">
    <source>
        <dbReference type="ARBA" id="ARBA00023002"/>
    </source>
</evidence>
<reference evidence="4 5" key="1">
    <citation type="journal article" date="2010" name="Stand. Genomic Sci.">
        <title>Complete genome sequence of Rhizobium leguminosarum bv. trifolii strain WSM1325, an effective microsymbiont of annual Mediterranean clovers.</title>
        <authorList>
            <person name="Reeve W."/>
            <person name="O'Hara G."/>
            <person name="Chain P."/>
            <person name="Ardley J."/>
            <person name="Brau L."/>
            <person name="Nandesena K."/>
            <person name="Tiwari R."/>
            <person name="Copeland A."/>
            <person name="Nolan M."/>
            <person name="Han C."/>
            <person name="Brettin T."/>
            <person name="Land M."/>
            <person name="Ovchinikova G."/>
            <person name="Ivanova N."/>
            <person name="Mavromatis K."/>
            <person name="Markowitz V."/>
            <person name="Kyrpides N."/>
            <person name="Melino V."/>
            <person name="Denton M."/>
            <person name="Yates R."/>
            <person name="Howieson J."/>
        </authorList>
    </citation>
    <scope>NUCLEOTIDE SEQUENCE [LARGE SCALE GENOMIC DNA]</scope>
    <source>
        <strain evidence="4 5">WSM1325</strain>
        <plasmid evidence="5">Plasmid pR132503</plasmid>
    </source>
</reference>
<dbReference type="SUPFAM" id="SSF50475">
    <property type="entry name" value="FMN-binding split barrel"/>
    <property type="match status" value="1"/>
</dbReference>
<proteinExistence type="inferred from homology"/>
<keyword evidence="4" id="KW-0614">Plasmid</keyword>
<evidence type="ECO:0000256" key="1">
    <source>
        <dbReference type="ARBA" id="ARBA00008898"/>
    </source>
</evidence>
<keyword evidence="2" id="KW-0560">Oxidoreductase</keyword>
<protein>
    <submittedName>
        <fullName evidence="4">Flavin reductase domain protein FMN-binding</fullName>
    </submittedName>
</protein>
<dbReference type="Proteomes" id="UP000002256">
    <property type="component" value="Plasmid pR132503"/>
</dbReference>
<gene>
    <name evidence="4" type="ordered locus">Rleg_5531</name>
</gene>
<dbReference type="AlphaFoldDB" id="C6B8V9"/>
<dbReference type="OrthoDB" id="9792858at2"/>
<dbReference type="PANTHER" id="PTHR30466">
    <property type="entry name" value="FLAVIN REDUCTASE"/>
    <property type="match status" value="1"/>
</dbReference>
<name>C6B8V9_RHILS</name>
<dbReference type="InterPro" id="IPR002563">
    <property type="entry name" value="Flavin_Rdtase-like_dom"/>
</dbReference>
<dbReference type="Pfam" id="PF01613">
    <property type="entry name" value="Flavin_Reduct"/>
    <property type="match status" value="1"/>
</dbReference>